<dbReference type="AlphaFoldDB" id="A0ABD3ZRB0"/>
<organism evidence="2 3">
    <name type="scientific">Bacillus subtilis subsp. subtilis</name>
    <dbReference type="NCBI Taxonomy" id="135461"/>
    <lineage>
        <taxon>Bacteria</taxon>
        <taxon>Bacillati</taxon>
        <taxon>Bacillota</taxon>
        <taxon>Bacilli</taxon>
        <taxon>Bacillales</taxon>
        <taxon>Bacillaceae</taxon>
        <taxon>Bacillus</taxon>
    </lineage>
</organism>
<keyword evidence="1" id="KW-0175">Coiled coil</keyword>
<name>A0ABD3ZRB0_BACIU</name>
<reference evidence="2 3" key="1">
    <citation type="submission" date="2014-11" db="EMBL/GenBank/DDBJ databases">
        <title>Draft Genome Sequences of Nine Bacillus subtilis Strains that Form Spores with High Heat-Resistance.</title>
        <authorList>
            <person name="Krawcyk A.O."/>
            <person name="Berendsen E.M."/>
            <person name="de Jong A."/>
            <person name="Holsappel S."/>
            <person name="Eijlander R.T."/>
            <person name="Wells-Bennik M."/>
            <person name="Kuipers O.P."/>
        </authorList>
    </citation>
    <scope>NUCLEOTIDE SEQUENCE [LARGE SCALE GENOMIC DNA]</scope>
    <source>
        <strain evidence="2 3">B4067</strain>
    </source>
</reference>
<accession>A0ABD3ZRB0</accession>
<protein>
    <submittedName>
        <fullName evidence="2">Uncharacterized protein</fullName>
    </submittedName>
</protein>
<sequence>MGRHQAKFEGKVIKKSWTLGLCDALVPIEQQCEYQPFFEGVIDLDPIEVGGKVYIPGFNEYVVVTDRQRNTKNEWTYQTDKIIKTVEDKESLEKVIQKQEKIEEFNQQLKQEYERFKEQEEKRKNSWWKRLIKKD</sequence>
<dbReference type="EMBL" id="JSXS01000119">
    <property type="protein sequence ID" value="KIL30487.1"/>
    <property type="molecule type" value="Genomic_DNA"/>
</dbReference>
<gene>
    <name evidence="2" type="ORF">B4067_2234</name>
</gene>
<evidence type="ECO:0000313" key="2">
    <source>
        <dbReference type="EMBL" id="KIL30487.1"/>
    </source>
</evidence>
<feature type="coiled-coil region" evidence="1">
    <location>
        <begin position="92"/>
        <end position="126"/>
    </location>
</feature>
<dbReference type="Proteomes" id="UP000031970">
    <property type="component" value="Unassembled WGS sequence"/>
</dbReference>
<evidence type="ECO:0000313" key="3">
    <source>
        <dbReference type="Proteomes" id="UP000031970"/>
    </source>
</evidence>
<proteinExistence type="predicted"/>
<evidence type="ECO:0000256" key="1">
    <source>
        <dbReference type="SAM" id="Coils"/>
    </source>
</evidence>
<comment type="caution">
    <text evidence="2">The sequence shown here is derived from an EMBL/GenBank/DDBJ whole genome shotgun (WGS) entry which is preliminary data.</text>
</comment>